<dbReference type="EMBL" id="SLVJ01000036">
    <property type="protein sequence ID" value="TCM60036.1"/>
    <property type="molecule type" value="Genomic_DNA"/>
</dbReference>
<feature type="transmembrane region" description="Helical" evidence="6">
    <location>
        <begin position="7"/>
        <end position="32"/>
    </location>
</feature>
<evidence type="ECO:0000256" key="1">
    <source>
        <dbReference type="ARBA" id="ARBA00004651"/>
    </source>
</evidence>
<keyword evidence="2" id="KW-1003">Cell membrane</keyword>
<keyword evidence="3 6" id="KW-0812">Transmembrane</keyword>
<keyword evidence="5 6" id="KW-0472">Membrane</keyword>
<dbReference type="PANTHER" id="PTHR23513:SF6">
    <property type="entry name" value="MAJOR FACILITATOR SUPERFAMILY ASSOCIATED DOMAIN-CONTAINING PROTEIN"/>
    <property type="match status" value="1"/>
</dbReference>
<dbReference type="PANTHER" id="PTHR23513">
    <property type="entry name" value="INTEGRAL MEMBRANE EFFLUX PROTEIN-RELATED"/>
    <property type="match status" value="1"/>
</dbReference>
<feature type="transmembrane region" description="Helical" evidence="6">
    <location>
        <begin position="277"/>
        <end position="296"/>
    </location>
</feature>
<protein>
    <submittedName>
        <fullName evidence="7">MFS transporter</fullName>
    </submittedName>
</protein>
<dbReference type="AlphaFoldDB" id="A0A4R1XB10"/>
<feature type="transmembrane region" description="Helical" evidence="6">
    <location>
        <begin position="79"/>
        <end position="100"/>
    </location>
</feature>
<evidence type="ECO:0000256" key="4">
    <source>
        <dbReference type="ARBA" id="ARBA00022989"/>
    </source>
</evidence>
<reference evidence="7 8" key="1">
    <citation type="submission" date="2019-03" db="EMBL/GenBank/DDBJ databases">
        <title>Genomic analyses of the natural microbiome of Caenorhabditis elegans.</title>
        <authorList>
            <person name="Samuel B."/>
        </authorList>
    </citation>
    <scope>NUCLEOTIDE SEQUENCE [LARGE SCALE GENOMIC DNA]</scope>
    <source>
        <strain evidence="7 8">JUb89</strain>
    </source>
</reference>
<sequence length="398" mass="44126">MKNNNKLLIIQSCASFSQWIDIFLIFSLPVFIWQASAAQMAGVALLLAIPSVLISPWIGAWVDAHNPKSIMRFGAYLRLLLAVLLLLNPSMSVFFVLVFLRSIFSTLYWSAATVVTQGLISMPQRMAYFSSLSIFEQSAKVLSPLLVVGVSSLIGLQAGWSIAVLLNLVVVIMLHDPIFSTLKNDAQQHVTTPSRKQPISLSLMLQQLSGPLKLQMLFMLLLAFSLGLFDPHLALFMQSLGKAAADYSAVIVATALGAIFGALLLKTRFQNYTASALSGIGIYFYFAFILSLNLLMLNVEQIPLSILLMIWFVNGVGYELFMLGYSINMQNQCPSPILAKVSTSMRSLQLFIMLLATSIGAYLIQHYSFQHLYVISLGVVLLMVFILINMQLRLFRSM</sequence>
<evidence type="ECO:0000256" key="6">
    <source>
        <dbReference type="SAM" id="Phobius"/>
    </source>
</evidence>
<feature type="transmembrane region" description="Helical" evidence="6">
    <location>
        <begin position="302"/>
        <end position="327"/>
    </location>
</feature>
<evidence type="ECO:0000256" key="2">
    <source>
        <dbReference type="ARBA" id="ARBA00022475"/>
    </source>
</evidence>
<feature type="transmembrane region" description="Helical" evidence="6">
    <location>
        <begin position="214"/>
        <end position="235"/>
    </location>
</feature>
<organism evidence="7 8">
    <name type="scientific">Acinetobacter calcoaceticus</name>
    <dbReference type="NCBI Taxonomy" id="471"/>
    <lineage>
        <taxon>Bacteria</taxon>
        <taxon>Pseudomonadati</taxon>
        <taxon>Pseudomonadota</taxon>
        <taxon>Gammaproteobacteria</taxon>
        <taxon>Moraxellales</taxon>
        <taxon>Moraxellaceae</taxon>
        <taxon>Acinetobacter</taxon>
        <taxon>Acinetobacter calcoaceticus/baumannii complex</taxon>
    </lineage>
</organism>
<keyword evidence="4 6" id="KW-1133">Transmembrane helix</keyword>
<feature type="transmembrane region" description="Helical" evidence="6">
    <location>
        <begin position="371"/>
        <end position="392"/>
    </location>
</feature>
<evidence type="ECO:0000256" key="3">
    <source>
        <dbReference type="ARBA" id="ARBA00022692"/>
    </source>
</evidence>
<evidence type="ECO:0000313" key="7">
    <source>
        <dbReference type="EMBL" id="TCM60036.1"/>
    </source>
</evidence>
<dbReference type="GO" id="GO:0022857">
    <property type="term" value="F:transmembrane transporter activity"/>
    <property type="evidence" value="ECO:0007669"/>
    <property type="project" value="InterPro"/>
</dbReference>
<gene>
    <name evidence="7" type="ORF">EC844_1366</name>
</gene>
<evidence type="ECO:0000256" key="5">
    <source>
        <dbReference type="ARBA" id="ARBA00023136"/>
    </source>
</evidence>
<dbReference type="OrthoDB" id="9775268at2"/>
<dbReference type="InterPro" id="IPR036259">
    <property type="entry name" value="MFS_trans_sf"/>
</dbReference>
<dbReference type="Pfam" id="PF07690">
    <property type="entry name" value="MFS_1"/>
    <property type="match status" value="1"/>
</dbReference>
<dbReference type="Proteomes" id="UP000294963">
    <property type="component" value="Unassembled WGS sequence"/>
</dbReference>
<dbReference type="SUPFAM" id="SSF103473">
    <property type="entry name" value="MFS general substrate transporter"/>
    <property type="match status" value="1"/>
</dbReference>
<accession>A0A4R1XB10</accession>
<dbReference type="Gene3D" id="1.20.1250.20">
    <property type="entry name" value="MFS general substrate transporter like domains"/>
    <property type="match status" value="1"/>
</dbReference>
<proteinExistence type="predicted"/>
<feature type="transmembrane region" description="Helical" evidence="6">
    <location>
        <begin position="247"/>
        <end position="265"/>
    </location>
</feature>
<dbReference type="GO" id="GO:0005886">
    <property type="term" value="C:plasma membrane"/>
    <property type="evidence" value="ECO:0007669"/>
    <property type="project" value="UniProtKB-SubCell"/>
</dbReference>
<feature type="transmembrane region" description="Helical" evidence="6">
    <location>
        <begin position="38"/>
        <end position="58"/>
    </location>
</feature>
<comment type="caution">
    <text evidence="7">The sequence shown here is derived from an EMBL/GenBank/DDBJ whole genome shotgun (WGS) entry which is preliminary data.</text>
</comment>
<name>A0A4R1XB10_ACICA</name>
<feature type="transmembrane region" description="Helical" evidence="6">
    <location>
        <begin position="145"/>
        <end position="174"/>
    </location>
</feature>
<keyword evidence="8" id="KW-1185">Reference proteome</keyword>
<feature type="transmembrane region" description="Helical" evidence="6">
    <location>
        <begin position="348"/>
        <end position="365"/>
    </location>
</feature>
<evidence type="ECO:0000313" key="8">
    <source>
        <dbReference type="Proteomes" id="UP000294963"/>
    </source>
</evidence>
<dbReference type="InterPro" id="IPR011701">
    <property type="entry name" value="MFS"/>
</dbReference>
<comment type="subcellular location">
    <subcellularLocation>
        <location evidence="1">Cell membrane</location>
        <topology evidence="1">Multi-pass membrane protein</topology>
    </subcellularLocation>
</comment>